<accession>A0A2T7BIE5</accession>
<proteinExistence type="predicted"/>
<dbReference type="Gene3D" id="2.40.128.90">
    <property type="entry name" value="OMPT-like"/>
    <property type="match status" value="1"/>
</dbReference>
<evidence type="ECO:0000259" key="2">
    <source>
        <dbReference type="Pfam" id="PF17251"/>
    </source>
</evidence>
<dbReference type="RefSeq" id="WP_108687898.1">
    <property type="nucleotide sequence ID" value="NZ_QCYK01000002.1"/>
</dbReference>
<dbReference type="Proteomes" id="UP000244450">
    <property type="component" value="Unassembled WGS sequence"/>
</dbReference>
<dbReference type="OrthoDB" id="5566985at2"/>
<gene>
    <name evidence="3" type="ORF">DCC81_17625</name>
</gene>
<feature type="chain" id="PRO_5015481084" description="Protochlamydia outer membrane protein domain-containing protein" evidence="1">
    <location>
        <begin position="22"/>
        <end position="297"/>
    </location>
</feature>
<evidence type="ECO:0000256" key="1">
    <source>
        <dbReference type="SAM" id="SignalP"/>
    </source>
</evidence>
<organism evidence="3 4">
    <name type="scientific">Chitinophaga parva</name>
    <dbReference type="NCBI Taxonomy" id="2169414"/>
    <lineage>
        <taxon>Bacteria</taxon>
        <taxon>Pseudomonadati</taxon>
        <taxon>Bacteroidota</taxon>
        <taxon>Chitinophagia</taxon>
        <taxon>Chitinophagales</taxon>
        <taxon>Chitinophagaceae</taxon>
        <taxon>Chitinophaga</taxon>
    </lineage>
</organism>
<comment type="caution">
    <text evidence="3">The sequence shown here is derived from an EMBL/GenBank/DDBJ whole genome shotgun (WGS) entry which is preliminary data.</text>
</comment>
<reference evidence="3 4" key="1">
    <citation type="submission" date="2018-04" db="EMBL/GenBank/DDBJ databases">
        <title>Chitinophaga fuyangensis sp. nov., isolated from soil in a chemical factory.</title>
        <authorList>
            <person name="Chen K."/>
        </authorList>
    </citation>
    <scope>NUCLEOTIDE SEQUENCE [LARGE SCALE GENOMIC DNA]</scope>
    <source>
        <strain evidence="3 4">LY-1</strain>
    </source>
</reference>
<dbReference type="EMBL" id="QCYK01000002">
    <property type="protein sequence ID" value="PUZ26061.1"/>
    <property type="molecule type" value="Genomic_DNA"/>
</dbReference>
<dbReference type="InterPro" id="IPR020080">
    <property type="entry name" value="OM_adhesin/peptidase_omptin"/>
</dbReference>
<keyword evidence="1" id="KW-0732">Signal</keyword>
<dbReference type="Pfam" id="PF17251">
    <property type="entry name" value="Pom"/>
    <property type="match status" value="1"/>
</dbReference>
<dbReference type="InterPro" id="IPR053724">
    <property type="entry name" value="OMP_A26_sf"/>
</dbReference>
<evidence type="ECO:0000313" key="3">
    <source>
        <dbReference type="EMBL" id="PUZ26061.1"/>
    </source>
</evidence>
<name>A0A2T7BIE5_9BACT</name>
<dbReference type="AlphaFoldDB" id="A0A2T7BIE5"/>
<keyword evidence="4" id="KW-1185">Reference proteome</keyword>
<sequence length="297" mass="33609">MPRFRGLLLLISVCITNSLMAQQKLSLYVAPGYQAANSRWSIAGNSNGTNPNIYSELIWKNLQCANVQAGIDYQYKQWGVRLNYNESFIQSGDVTDTDYGADNRRQPVYEGVFQDDKGHLLQADAALTYTFRLRGVGLTPMLGYVLNKQNLYVLPKRASDPADLRSTYNAKWQGLLTGVEAIFILGKHFDLTPSLYYYQLHYTADANWNLITQFQHPRSFSHKANGYALKPSLRLDYKLCPLLRIFLKGDYAYWNTAKGTDELFLTSGQVDYTQMNGARRQEGGMALGVAFSFRAGR</sequence>
<dbReference type="InterPro" id="IPR035163">
    <property type="entry name" value="Pom"/>
</dbReference>
<dbReference type="GO" id="GO:0004190">
    <property type="term" value="F:aspartic-type endopeptidase activity"/>
    <property type="evidence" value="ECO:0007669"/>
    <property type="project" value="InterPro"/>
</dbReference>
<dbReference type="SUPFAM" id="SSF69917">
    <property type="entry name" value="OMPT-like"/>
    <property type="match status" value="1"/>
</dbReference>
<feature type="domain" description="Protochlamydia outer membrane protein" evidence="2">
    <location>
        <begin position="31"/>
        <end position="291"/>
    </location>
</feature>
<evidence type="ECO:0000313" key="4">
    <source>
        <dbReference type="Proteomes" id="UP000244450"/>
    </source>
</evidence>
<feature type="signal peptide" evidence="1">
    <location>
        <begin position="1"/>
        <end position="21"/>
    </location>
</feature>
<protein>
    <recommendedName>
        <fullName evidence="2">Protochlamydia outer membrane protein domain-containing protein</fullName>
    </recommendedName>
</protein>